<evidence type="ECO:0000259" key="11">
    <source>
        <dbReference type="PROSITE" id="PS50109"/>
    </source>
</evidence>
<comment type="catalytic activity">
    <reaction evidence="1">
        <text>ATP + protein L-histidine = ADP + protein N-phospho-L-histidine.</text>
        <dbReference type="EC" id="2.7.13.3"/>
    </reaction>
</comment>
<protein>
    <recommendedName>
        <fullName evidence="2">histidine kinase</fullName>
        <ecNumber evidence="2">2.7.13.3</ecNumber>
    </recommendedName>
</protein>
<dbReference type="InterPro" id="IPR010559">
    <property type="entry name" value="Sig_transdc_His_kin_internal"/>
</dbReference>
<feature type="domain" description="Response regulatory" evidence="12">
    <location>
        <begin position="715"/>
        <end position="831"/>
    </location>
</feature>
<dbReference type="Proteomes" id="UP000653578">
    <property type="component" value="Unassembled WGS sequence"/>
</dbReference>
<evidence type="ECO:0000256" key="7">
    <source>
        <dbReference type="ARBA" id="ARBA00022840"/>
    </source>
</evidence>
<feature type="modified residue" description="4-aspartylphosphate" evidence="9">
    <location>
        <position position="764"/>
    </location>
</feature>
<keyword evidence="10" id="KW-1133">Transmembrane helix</keyword>
<dbReference type="SUPFAM" id="SSF47384">
    <property type="entry name" value="Homodimeric domain of signal transducing histidine kinase"/>
    <property type="match status" value="1"/>
</dbReference>
<dbReference type="InterPro" id="IPR036097">
    <property type="entry name" value="HisK_dim/P_sf"/>
</dbReference>
<name>A0ABX1XEU5_9BACL</name>
<keyword evidence="10" id="KW-0472">Membrane</keyword>
<evidence type="ECO:0000256" key="6">
    <source>
        <dbReference type="ARBA" id="ARBA00022777"/>
    </source>
</evidence>
<dbReference type="SUPFAM" id="SSF55874">
    <property type="entry name" value="ATPase domain of HSP90 chaperone/DNA topoisomerase II/histidine kinase"/>
    <property type="match status" value="2"/>
</dbReference>
<dbReference type="EC" id="2.7.13.3" evidence="2"/>
<evidence type="ECO:0000256" key="5">
    <source>
        <dbReference type="ARBA" id="ARBA00022741"/>
    </source>
</evidence>
<evidence type="ECO:0000256" key="4">
    <source>
        <dbReference type="ARBA" id="ARBA00022679"/>
    </source>
</evidence>
<dbReference type="SUPFAM" id="SSF52172">
    <property type="entry name" value="CheY-like"/>
    <property type="match status" value="1"/>
</dbReference>
<feature type="domain" description="Histidine kinase" evidence="11">
    <location>
        <begin position="444"/>
        <end position="659"/>
    </location>
</feature>
<feature type="transmembrane region" description="Helical" evidence="10">
    <location>
        <begin position="12"/>
        <end position="31"/>
    </location>
</feature>
<evidence type="ECO:0000256" key="2">
    <source>
        <dbReference type="ARBA" id="ARBA00012438"/>
    </source>
</evidence>
<keyword evidence="6" id="KW-0418">Kinase</keyword>
<dbReference type="Gene3D" id="3.30.565.10">
    <property type="entry name" value="Histidine kinase-like ATPase, C-terminal domain"/>
    <property type="match status" value="2"/>
</dbReference>
<dbReference type="RefSeq" id="WP_171633540.1">
    <property type="nucleotide sequence ID" value="NZ_WHNY01000066.1"/>
</dbReference>
<keyword evidence="7" id="KW-0067">ATP-binding</keyword>
<comment type="caution">
    <text evidence="13">The sequence shown here is derived from an EMBL/GenBank/DDBJ whole genome shotgun (WGS) entry which is preliminary data.</text>
</comment>
<feature type="domain" description="Histidine kinase" evidence="11">
    <location>
        <begin position="942"/>
        <end position="1041"/>
    </location>
</feature>
<feature type="transmembrane region" description="Helical" evidence="10">
    <location>
        <begin position="309"/>
        <end position="329"/>
    </location>
</feature>
<gene>
    <name evidence="13" type="ORF">GC096_22985</name>
</gene>
<dbReference type="CDD" id="cd00082">
    <property type="entry name" value="HisKA"/>
    <property type="match status" value="1"/>
</dbReference>
<sequence length="1048" mass="119113">MKFWKNKYKLSHIMYLMLFICLLSAMRLYWYEQLSSPSQPTVKQGVLNLRGVETIESKTFLLDGEWEFYPNQWIGASNTTVVSKPQILQLPGDWIPTPEADRNATYEYGTYHVRIVLDQPISEPVNVLFRSIHSFDEVEINGELLAKSGVMAMVNGAHVNQSGSFIVTYVQAGATTLDIFVRTANYEPSMKGGIVKLKPVQFGKQDIVDRIYSYSTSFQLLVFVIFLLHAMYALILYLMNVRKMGFIIFALVMITAALTVGVKHDGLLFVWLHVDFEWTLKLTILAYTWFSFFTLLMGRELFGIQRRGIVFISYTFLLIAYTLLVIFGSPKITLYSVQREYYMLLYYVPLLWATYYFLRMVLLNGVGALFLLFSAVSVLNNILWGNVYYTGTSQFMFYPLDLLAAITSFSAYWFKRYFYHSKQNELLNSQLSEATKLKDRFLANTSHELRTPLHGIMNIAESVLNRKKPMLDEQSQYDMELLIRISRRMSFLVNDLLDVVRLQEKQITLCKTSVQLQSLAPGVMDMLRFLNDGGTQTEMHLNIKADLPHVYADEARLLQIIVNLLHNALKNTPKGSIELAAVQEGKYVRVYVKDTGIGMDAATLERVFTRYEQGAYGSGGIGLGLSICKELVELHNSELTVQSKPDEGSVFSFKLPIISAIDEKLQSFTPLIFPVNDTTSVMSTEVRTAQETAASYDGKEMEHLSRIPGSGDQIRILAVDDDPINLKVLTRILYSDAYFIETAHSARDALDKLNDEAWDLIIADVMMPDMSGYELTRFIRKRFTLYELPIILLTARSEPEDIYAGFLAGANDYVTKPVDALELKYRAWSLSTLKQAVNERLSMEAAYLQAQIHPHFLFNTLNSIVALSDIDSKRMRTLVEAFTSYLRISFGFLTAGKLVPLSRELELVKNYLYIEQQRFEDRLQVIWEVNVDTQMLIPPLTIQPLVENAVRHGLLKRVNGGILHIRIEKQTDAAVFCVIDNGVGLTDKQLSELLNPGNKTKNGIGLLNTHARLTRYYGKGLQIQSKLGEGTTVSFVIPGRSTHSTSYD</sequence>
<keyword evidence="14" id="KW-1185">Reference proteome</keyword>
<evidence type="ECO:0000256" key="10">
    <source>
        <dbReference type="SAM" id="Phobius"/>
    </source>
</evidence>
<evidence type="ECO:0000256" key="9">
    <source>
        <dbReference type="PROSITE-ProRule" id="PRU00169"/>
    </source>
</evidence>
<reference evidence="13 14" key="1">
    <citation type="submission" date="2019-10" db="EMBL/GenBank/DDBJ databases">
        <title>Description of Paenibacillus humi sp. nov.</title>
        <authorList>
            <person name="Carlier A."/>
            <person name="Qi S."/>
        </authorList>
    </citation>
    <scope>NUCLEOTIDE SEQUENCE [LARGE SCALE GENOMIC DNA]</scope>
    <source>
        <strain evidence="13 14">LMG 31461</strain>
    </source>
</reference>
<dbReference type="PANTHER" id="PTHR43547">
    <property type="entry name" value="TWO-COMPONENT HISTIDINE KINASE"/>
    <property type="match status" value="1"/>
</dbReference>
<keyword evidence="3 9" id="KW-0597">Phosphoprotein</keyword>
<keyword evidence="5" id="KW-0547">Nucleotide-binding</keyword>
<keyword evidence="4" id="KW-0808">Transferase</keyword>
<feature type="transmembrane region" description="Helical" evidence="10">
    <location>
        <begin position="278"/>
        <end position="297"/>
    </location>
</feature>
<dbReference type="PROSITE" id="PS50110">
    <property type="entry name" value="RESPONSE_REGULATORY"/>
    <property type="match status" value="1"/>
</dbReference>
<dbReference type="PRINTS" id="PR00344">
    <property type="entry name" value="BCTRLSENSOR"/>
</dbReference>
<feature type="transmembrane region" description="Helical" evidence="10">
    <location>
        <begin position="218"/>
        <end position="239"/>
    </location>
</feature>
<dbReference type="Gene3D" id="1.10.287.130">
    <property type="match status" value="1"/>
</dbReference>
<accession>A0ABX1XEU5</accession>
<dbReference type="InterPro" id="IPR005467">
    <property type="entry name" value="His_kinase_dom"/>
</dbReference>
<dbReference type="InterPro" id="IPR001789">
    <property type="entry name" value="Sig_transdc_resp-reg_receiver"/>
</dbReference>
<evidence type="ECO:0000256" key="8">
    <source>
        <dbReference type="ARBA" id="ARBA00023012"/>
    </source>
</evidence>
<dbReference type="Pfam" id="PF00072">
    <property type="entry name" value="Response_reg"/>
    <property type="match status" value="1"/>
</dbReference>
<dbReference type="SMART" id="SM00388">
    <property type="entry name" value="HisKA"/>
    <property type="match status" value="1"/>
</dbReference>
<dbReference type="InterPro" id="IPR036890">
    <property type="entry name" value="HATPase_C_sf"/>
</dbReference>
<proteinExistence type="predicted"/>
<dbReference type="Pfam" id="PF06580">
    <property type="entry name" value="His_kinase"/>
    <property type="match status" value="1"/>
</dbReference>
<dbReference type="Pfam" id="PF00512">
    <property type="entry name" value="HisKA"/>
    <property type="match status" value="1"/>
</dbReference>
<dbReference type="Pfam" id="PF02518">
    <property type="entry name" value="HATPase_c"/>
    <property type="match status" value="2"/>
</dbReference>
<evidence type="ECO:0000259" key="12">
    <source>
        <dbReference type="PROSITE" id="PS50110"/>
    </source>
</evidence>
<dbReference type="PANTHER" id="PTHR43547:SF2">
    <property type="entry name" value="HYBRID SIGNAL TRANSDUCTION HISTIDINE KINASE C"/>
    <property type="match status" value="1"/>
</dbReference>
<dbReference type="InterPro" id="IPR004358">
    <property type="entry name" value="Sig_transdc_His_kin-like_C"/>
</dbReference>
<organism evidence="13 14">
    <name type="scientific">Paenibacillus plantarum</name>
    <dbReference type="NCBI Taxonomy" id="2654975"/>
    <lineage>
        <taxon>Bacteria</taxon>
        <taxon>Bacillati</taxon>
        <taxon>Bacillota</taxon>
        <taxon>Bacilli</taxon>
        <taxon>Bacillales</taxon>
        <taxon>Paenibacillaceae</taxon>
        <taxon>Paenibacillus</taxon>
    </lineage>
</organism>
<dbReference type="CDD" id="cd17574">
    <property type="entry name" value="REC_OmpR"/>
    <property type="match status" value="1"/>
</dbReference>
<dbReference type="EMBL" id="WHNY01000066">
    <property type="protein sequence ID" value="NOU66917.1"/>
    <property type="molecule type" value="Genomic_DNA"/>
</dbReference>
<dbReference type="PROSITE" id="PS50109">
    <property type="entry name" value="HIS_KIN"/>
    <property type="match status" value="2"/>
</dbReference>
<keyword evidence="10" id="KW-0812">Transmembrane</keyword>
<evidence type="ECO:0000313" key="14">
    <source>
        <dbReference type="Proteomes" id="UP000653578"/>
    </source>
</evidence>
<keyword evidence="8" id="KW-0902">Two-component regulatory system</keyword>
<feature type="transmembrane region" description="Helical" evidence="10">
    <location>
        <begin position="246"/>
        <end position="272"/>
    </location>
</feature>
<evidence type="ECO:0000313" key="13">
    <source>
        <dbReference type="EMBL" id="NOU66917.1"/>
    </source>
</evidence>
<feature type="transmembrane region" description="Helical" evidence="10">
    <location>
        <begin position="341"/>
        <end position="358"/>
    </location>
</feature>
<dbReference type="Gene3D" id="3.40.50.2300">
    <property type="match status" value="1"/>
</dbReference>
<dbReference type="SMART" id="SM00387">
    <property type="entry name" value="HATPase_c"/>
    <property type="match status" value="2"/>
</dbReference>
<dbReference type="InterPro" id="IPR003594">
    <property type="entry name" value="HATPase_dom"/>
</dbReference>
<evidence type="ECO:0000256" key="3">
    <source>
        <dbReference type="ARBA" id="ARBA00022553"/>
    </source>
</evidence>
<dbReference type="SMART" id="SM00448">
    <property type="entry name" value="REC"/>
    <property type="match status" value="1"/>
</dbReference>
<evidence type="ECO:0000256" key="1">
    <source>
        <dbReference type="ARBA" id="ARBA00000085"/>
    </source>
</evidence>
<dbReference type="InterPro" id="IPR011006">
    <property type="entry name" value="CheY-like_superfamily"/>
</dbReference>
<dbReference type="InterPro" id="IPR003661">
    <property type="entry name" value="HisK_dim/P_dom"/>
</dbReference>
<feature type="transmembrane region" description="Helical" evidence="10">
    <location>
        <begin position="365"/>
        <end position="384"/>
    </location>
</feature>